<dbReference type="PANTHER" id="PTHR13947">
    <property type="entry name" value="GNAT FAMILY N-ACETYLTRANSFERASE"/>
    <property type="match status" value="1"/>
</dbReference>
<keyword evidence="1" id="KW-0808">Transferase</keyword>
<evidence type="ECO:0000259" key="2">
    <source>
        <dbReference type="PROSITE" id="PS51186"/>
    </source>
</evidence>
<dbReference type="InterPro" id="IPR000182">
    <property type="entry name" value="GNAT_dom"/>
</dbReference>
<dbReference type="InterPro" id="IPR050769">
    <property type="entry name" value="NAT_camello-type"/>
</dbReference>
<dbReference type="Proteomes" id="UP001222800">
    <property type="component" value="Chromosome"/>
</dbReference>
<sequence length="164" mass="19014">MRKASLNDLDTIMGIIKETVKDMNSSDNYQWDNNYPNKNTFENDINNETLYIKEIDGDIAGFICVDYNEAKEYDELDWSLNEKAAVIHRMAVNPKFRRRGIGTKLINFAKEISIDKNINHIKTDTHSSNDKMDNLFKKCGFNPIGTVKFQGKEDTFICYENILK</sequence>
<keyword evidence="4" id="KW-1185">Reference proteome</keyword>
<evidence type="ECO:0000256" key="1">
    <source>
        <dbReference type="ARBA" id="ARBA00022679"/>
    </source>
</evidence>
<name>A0ABY8EDQ9_9FIRM</name>
<dbReference type="CDD" id="cd04301">
    <property type="entry name" value="NAT_SF"/>
    <property type="match status" value="1"/>
</dbReference>
<dbReference type="PANTHER" id="PTHR13947:SF37">
    <property type="entry name" value="LD18367P"/>
    <property type="match status" value="1"/>
</dbReference>
<dbReference type="EMBL" id="CP120733">
    <property type="protein sequence ID" value="WFD11075.1"/>
    <property type="molecule type" value="Genomic_DNA"/>
</dbReference>
<protein>
    <submittedName>
        <fullName evidence="3">GNAT family N-acetyltransferase</fullName>
    </submittedName>
</protein>
<accession>A0ABY8EDQ9</accession>
<evidence type="ECO:0000313" key="4">
    <source>
        <dbReference type="Proteomes" id="UP001222800"/>
    </source>
</evidence>
<gene>
    <name evidence="3" type="ORF">P4S50_03090</name>
</gene>
<dbReference type="Gene3D" id="3.40.630.30">
    <property type="match status" value="1"/>
</dbReference>
<dbReference type="Pfam" id="PF00583">
    <property type="entry name" value="Acetyltransf_1"/>
    <property type="match status" value="1"/>
</dbReference>
<proteinExistence type="predicted"/>
<dbReference type="PROSITE" id="PS51186">
    <property type="entry name" value="GNAT"/>
    <property type="match status" value="1"/>
</dbReference>
<dbReference type="InterPro" id="IPR016181">
    <property type="entry name" value="Acyl_CoA_acyltransferase"/>
</dbReference>
<feature type="domain" description="N-acetyltransferase" evidence="2">
    <location>
        <begin position="1"/>
        <end position="164"/>
    </location>
</feature>
<organism evidence="3 4">
    <name type="scientific">Tepidibacter hydrothermalis</name>
    <dbReference type="NCBI Taxonomy" id="3036126"/>
    <lineage>
        <taxon>Bacteria</taxon>
        <taxon>Bacillati</taxon>
        <taxon>Bacillota</taxon>
        <taxon>Clostridia</taxon>
        <taxon>Peptostreptococcales</taxon>
        <taxon>Peptostreptococcaceae</taxon>
        <taxon>Tepidibacter</taxon>
    </lineage>
</organism>
<dbReference type="RefSeq" id="WP_277733038.1">
    <property type="nucleotide sequence ID" value="NZ_CP120733.1"/>
</dbReference>
<dbReference type="SUPFAM" id="SSF55729">
    <property type="entry name" value="Acyl-CoA N-acyltransferases (Nat)"/>
    <property type="match status" value="1"/>
</dbReference>
<reference evidence="3 4" key="1">
    <citation type="submission" date="2023-03" db="EMBL/GenBank/DDBJ databases">
        <title>Complete genome sequence of Tepidibacter sp. SWIR-1, isolated from a deep-sea hydrothermal vent.</title>
        <authorList>
            <person name="Li X."/>
        </authorList>
    </citation>
    <scope>NUCLEOTIDE SEQUENCE [LARGE SCALE GENOMIC DNA]</scope>
    <source>
        <strain evidence="3 4">SWIR-1</strain>
    </source>
</reference>
<evidence type="ECO:0000313" key="3">
    <source>
        <dbReference type="EMBL" id="WFD11075.1"/>
    </source>
</evidence>